<reference evidence="3" key="2">
    <citation type="submission" date="2023-07" db="EMBL/GenBank/DDBJ databases">
        <authorList>
            <person name="Jung D.-H."/>
        </authorList>
    </citation>
    <scope>NUCLEOTIDE SEQUENCE [LARGE SCALE GENOMIC DNA]</scope>
    <source>
        <strain evidence="3">JA-25</strain>
    </source>
</reference>
<gene>
    <name evidence="2" type="ORF">F7231_15455</name>
</gene>
<dbReference type="Proteomes" id="UP000606008">
    <property type="component" value="Unassembled WGS sequence"/>
</dbReference>
<sequence>MAQSPSSSLPPASSGTLPGGRSDEALNRLLQDLFPVQTEGIDYQAVFDNLAQLVNSPLDLNRASRDELAATLLLTERQISSFLAYRTTTGDLLAVAELQAVPDFDVPTIQRLRPFVTIRTTVLTADLPAPTDHYLIARYERVLEEQKGFTMAPQNKNGTYPLRYQGSPGQWYLRYRNSRPGFYSVGITLEQDSGEAFRWNPATRQYGADYLSFHAQIKNRGRWRNVIIGDFQQQIGQGLILSAGFSLGKNAETILTVRRPTLGARPYTSLTEYGYFRGLSATYGLSPTLDVTLFAARNRRDANIAAGKTPLDDNVVTSFNTSGLHQTSSDILDLRAVVETNLGGHLHYHTPQFQAGLTVLQTSFDTKLQKRDLAYNKYEFVGKQNLVVGLHVGYVWRNMNLFGEVAHSSGSLTNSGGIGAVAGALMSVNRRLDVSVLARHYDQNFHSFYANAFSEASRAINETGLYGGVKYSVYRKLTLSGFVDWFRFPWWKYLVDAPSGGGDYLLTATYSPDRQTRFALIFHDEHKEKNKPGSKTTPKEVVGTTRRSLALTADYTVAPGLTMRSRLQACTFGYASSTTSSVGFAIMQDATYERGRFSLSGRVALFGTDDYDSRQYAYERDVLYAFSFPAYFDRGLRHYLLARYQCSKHLDIWFRYARTNVSNQPDVGSDLDLIAAPHKTDIKIQVRWRF</sequence>
<feature type="compositionally biased region" description="Low complexity" evidence="1">
    <location>
        <begin position="1"/>
        <end position="20"/>
    </location>
</feature>
<keyword evidence="3" id="KW-1185">Reference proteome</keyword>
<dbReference type="InterPro" id="IPR010994">
    <property type="entry name" value="RuvA_2-like"/>
</dbReference>
<dbReference type="EMBL" id="WAEL01000005">
    <property type="protein sequence ID" value="NID11570.1"/>
    <property type="molecule type" value="Genomic_DNA"/>
</dbReference>
<organism evidence="2 3">
    <name type="scientific">Fibrivirga algicola</name>
    <dbReference type="NCBI Taxonomy" id="2950420"/>
    <lineage>
        <taxon>Bacteria</taxon>
        <taxon>Pseudomonadati</taxon>
        <taxon>Bacteroidota</taxon>
        <taxon>Cytophagia</taxon>
        <taxon>Cytophagales</taxon>
        <taxon>Spirosomataceae</taxon>
        <taxon>Fibrivirga</taxon>
    </lineage>
</organism>
<reference evidence="3" key="1">
    <citation type="submission" date="2019-09" db="EMBL/GenBank/DDBJ databases">
        <authorList>
            <person name="Jung D.-H."/>
        </authorList>
    </citation>
    <scope>NUCLEOTIDE SEQUENCE [LARGE SCALE GENOMIC DNA]</scope>
    <source>
        <strain evidence="3">JA-25</strain>
    </source>
</reference>
<accession>A0ABX0QGR2</accession>
<name>A0ABX0QGR2_9BACT</name>
<proteinExistence type="predicted"/>
<protein>
    <submittedName>
        <fullName evidence="2">Helix-hairpin-helix domain-containing protein</fullName>
    </submittedName>
</protein>
<comment type="caution">
    <text evidence="2">The sequence shown here is derived from an EMBL/GenBank/DDBJ whole genome shotgun (WGS) entry which is preliminary data.</text>
</comment>
<dbReference type="SUPFAM" id="SSF47781">
    <property type="entry name" value="RuvA domain 2-like"/>
    <property type="match status" value="1"/>
</dbReference>
<evidence type="ECO:0000313" key="2">
    <source>
        <dbReference type="EMBL" id="NID11570.1"/>
    </source>
</evidence>
<evidence type="ECO:0000256" key="1">
    <source>
        <dbReference type="SAM" id="MobiDB-lite"/>
    </source>
</evidence>
<feature type="region of interest" description="Disordered" evidence="1">
    <location>
        <begin position="1"/>
        <end position="21"/>
    </location>
</feature>
<evidence type="ECO:0000313" key="3">
    <source>
        <dbReference type="Proteomes" id="UP000606008"/>
    </source>
</evidence>